<feature type="region of interest" description="Disordered" evidence="3">
    <location>
        <begin position="410"/>
        <end position="438"/>
    </location>
</feature>
<dbReference type="EMBL" id="VCGU01000459">
    <property type="protein sequence ID" value="TRY61442.1"/>
    <property type="molecule type" value="Genomic_DNA"/>
</dbReference>
<dbReference type="SUPFAM" id="SSF54695">
    <property type="entry name" value="POZ domain"/>
    <property type="match status" value="1"/>
</dbReference>
<dbReference type="Gene3D" id="3.30.160.60">
    <property type="entry name" value="Classic Zinc Finger"/>
    <property type="match status" value="2"/>
</dbReference>
<keyword evidence="2" id="KW-0862">Zinc</keyword>
<dbReference type="PANTHER" id="PTHR23110">
    <property type="entry name" value="BTB DOMAIN TRANSCRIPTION FACTOR"/>
    <property type="match status" value="1"/>
</dbReference>
<dbReference type="GO" id="GO:0048666">
    <property type="term" value="P:neuron development"/>
    <property type="evidence" value="ECO:0007669"/>
    <property type="project" value="UniProtKB-ARBA"/>
</dbReference>
<evidence type="ECO:0000256" key="2">
    <source>
        <dbReference type="PROSITE-ProRule" id="PRU00042"/>
    </source>
</evidence>
<dbReference type="PROSITE" id="PS00028">
    <property type="entry name" value="ZINC_FINGER_C2H2_1"/>
    <property type="match status" value="2"/>
</dbReference>
<keyword evidence="2" id="KW-0863">Zinc-finger</keyword>
<dbReference type="PROSITE" id="PS50097">
    <property type="entry name" value="BTB"/>
    <property type="match status" value="1"/>
</dbReference>
<feature type="domain" description="C2H2-type" evidence="5">
    <location>
        <begin position="305"/>
        <end position="328"/>
    </location>
</feature>
<dbReference type="GO" id="GO:0008270">
    <property type="term" value="F:zinc ion binding"/>
    <property type="evidence" value="ECO:0007669"/>
    <property type="project" value="UniProtKB-KW"/>
</dbReference>
<dbReference type="Pfam" id="PF00651">
    <property type="entry name" value="BTB"/>
    <property type="match status" value="1"/>
</dbReference>
<dbReference type="PROSITE" id="PS50157">
    <property type="entry name" value="ZINC_FINGER_C2H2_2"/>
    <property type="match status" value="2"/>
</dbReference>
<proteinExistence type="predicted"/>
<dbReference type="InterPro" id="IPR013087">
    <property type="entry name" value="Znf_C2H2_type"/>
</dbReference>
<feature type="domain" description="BTB" evidence="4">
    <location>
        <begin position="31"/>
        <end position="98"/>
    </location>
</feature>
<dbReference type="Gene3D" id="3.30.710.10">
    <property type="entry name" value="Potassium Channel Kv1.1, Chain A"/>
    <property type="match status" value="1"/>
</dbReference>
<reference evidence="6 7" key="1">
    <citation type="journal article" date="2018" name="Nat. Ecol. Evol.">
        <title>Genomic signatures of mitonuclear coevolution across populations of Tigriopus californicus.</title>
        <authorList>
            <person name="Barreto F.S."/>
            <person name="Watson E.T."/>
            <person name="Lima T.G."/>
            <person name="Willett C.S."/>
            <person name="Edmands S."/>
            <person name="Li W."/>
            <person name="Burton R.S."/>
        </authorList>
    </citation>
    <scope>NUCLEOTIDE SEQUENCE [LARGE SCALE GENOMIC DNA]</scope>
    <source>
        <strain evidence="6 7">San Diego</strain>
    </source>
</reference>
<dbReference type="OMA" id="GDSECAL"/>
<dbReference type="Pfam" id="PF00096">
    <property type="entry name" value="zf-C2H2"/>
    <property type="match status" value="1"/>
</dbReference>
<feature type="domain" description="C2H2-type" evidence="5">
    <location>
        <begin position="387"/>
        <end position="415"/>
    </location>
</feature>
<organism evidence="6 7">
    <name type="scientific">Tigriopus californicus</name>
    <name type="common">Marine copepod</name>
    <dbReference type="NCBI Taxonomy" id="6832"/>
    <lineage>
        <taxon>Eukaryota</taxon>
        <taxon>Metazoa</taxon>
        <taxon>Ecdysozoa</taxon>
        <taxon>Arthropoda</taxon>
        <taxon>Crustacea</taxon>
        <taxon>Multicrustacea</taxon>
        <taxon>Hexanauplia</taxon>
        <taxon>Copepoda</taxon>
        <taxon>Harpacticoida</taxon>
        <taxon>Harpacticidae</taxon>
        <taxon>Tigriopus</taxon>
    </lineage>
</organism>
<comment type="caution">
    <text evidence="6">The sequence shown here is derived from an EMBL/GenBank/DDBJ whole genome shotgun (WGS) entry which is preliminary data.</text>
</comment>
<dbReference type="InterPro" id="IPR000210">
    <property type="entry name" value="BTB/POZ_dom"/>
</dbReference>
<dbReference type="GO" id="GO:0005634">
    <property type="term" value="C:nucleus"/>
    <property type="evidence" value="ECO:0007669"/>
    <property type="project" value="TreeGrafter"/>
</dbReference>
<gene>
    <name evidence="6" type="ORF">TCAL_06245</name>
</gene>
<keyword evidence="2" id="KW-0479">Metal-binding</keyword>
<dbReference type="CDD" id="cd18315">
    <property type="entry name" value="BTB_POZ_BAB-like"/>
    <property type="match status" value="1"/>
</dbReference>
<name>A0A553N7M3_TIGCA</name>
<dbReference type="GO" id="GO:0006357">
    <property type="term" value="P:regulation of transcription by RNA polymerase II"/>
    <property type="evidence" value="ECO:0007669"/>
    <property type="project" value="TreeGrafter"/>
</dbReference>
<dbReference type="Proteomes" id="UP000318571">
    <property type="component" value="Chromosome 8"/>
</dbReference>
<keyword evidence="1" id="KW-0539">Nucleus</keyword>
<evidence type="ECO:0000256" key="3">
    <source>
        <dbReference type="SAM" id="MobiDB-lite"/>
    </source>
</evidence>
<keyword evidence="7" id="KW-1185">Reference proteome</keyword>
<dbReference type="SMART" id="SM00225">
    <property type="entry name" value="BTB"/>
    <property type="match status" value="1"/>
</dbReference>
<dbReference type="AlphaFoldDB" id="A0A553N7M3"/>
<feature type="region of interest" description="Disordered" evidence="3">
    <location>
        <begin position="116"/>
        <end position="189"/>
    </location>
</feature>
<sequence length="438" mass="49628">MGSDNFCLKWNDFESNISSSFKEIRRESEFFDVTLSCDQGNEQVHAHKVILAACSPFFRRVLNKNPHQNPVIYLKGVDFHNLNAILNFMYYGEVNVGQDELNGFLKVAQELSVKGLTDGPKKSAKEGSPQGDSTKTKSLLKKTLQQQPQKNKSNSTPAGPPLPPLSTPPALKKRKLESPIEKATPPIEVKPDVETLKRMNAMNNSEDDNDGDDFGGEDGDPAVELEEYGYAQYGDDSNFGADESNDNIEMSQKMEVMGEDGSKDFADYYTRDSQGLFWCKGCSLKTTSRRDLFRHIDAIHMNTVYDCVMCGKQFKAAYLLKRHCRKVHPNVPFNSGEGEYNSIGSTVADYVMRNAQGTYWCKGCGHHSSSRRDLQRHIEARHISGDYQCKYCEKSLTTKYNLQRHINKNHKEESLRDKQMISWPDQPLKMDNMESPLN</sequence>
<dbReference type="SMART" id="SM00355">
    <property type="entry name" value="ZnF_C2H2"/>
    <property type="match status" value="4"/>
</dbReference>
<evidence type="ECO:0000259" key="5">
    <source>
        <dbReference type="PROSITE" id="PS50157"/>
    </source>
</evidence>
<feature type="compositionally biased region" description="Pro residues" evidence="3">
    <location>
        <begin position="158"/>
        <end position="167"/>
    </location>
</feature>
<evidence type="ECO:0000259" key="4">
    <source>
        <dbReference type="PROSITE" id="PS50097"/>
    </source>
</evidence>
<dbReference type="InterPro" id="IPR036236">
    <property type="entry name" value="Znf_C2H2_sf"/>
</dbReference>
<protein>
    <recommendedName>
        <fullName evidence="8">BTB domain-containing protein</fullName>
    </recommendedName>
</protein>
<evidence type="ECO:0008006" key="8">
    <source>
        <dbReference type="Google" id="ProtNLM"/>
    </source>
</evidence>
<evidence type="ECO:0000313" key="7">
    <source>
        <dbReference type="Proteomes" id="UP000318571"/>
    </source>
</evidence>
<dbReference type="SUPFAM" id="SSF57667">
    <property type="entry name" value="beta-beta-alpha zinc fingers"/>
    <property type="match status" value="2"/>
</dbReference>
<dbReference type="GO" id="GO:0003006">
    <property type="term" value="P:developmental process involved in reproduction"/>
    <property type="evidence" value="ECO:0007669"/>
    <property type="project" value="UniProtKB-ARBA"/>
</dbReference>
<dbReference type="InterPro" id="IPR051095">
    <property type="entry name" value="Dros_DevTransReg"/>
</dbReference>
<evidence type="ECO:0000256" key="1">
    <source>
        <dbReference type="ARBA" id="ARBA00023242"/>
    </source>
</evidence>
<dbReference type="GO" id="GO:0048513">
    <property type="term" value="P:animal organ development"/>
    <property type="evidence" value="ECO:0007669"/>
    <property type="project" value="UniProtKB-ARBA"/>
</dbReference>
<accession>A0A553N7M3</accession>
<dbReference type="InterPro" id="IPR011333">
    <property type="entry name" value="SKP1/BTB/POZ_sf"/>
</dbReference>
<evidence type="ECO:0000313" key="6">
    <source>
        <dbReference type="EMBL" id="TRY61442.1"/>
    </source>
</evidence>
<dbReference type="PANTHER" id="PTHR23110:SF98">
    <property type="entry name" value="PRE-LOLA-G, ISOFORM C-RELATED"/>
    <property type="match status" value="1"/>
</dbReference>
<feature type="compositionally biased region" description="Basic and acidic residues" evidence="3">
    <location>
        <begin position="410"/>
        <end position="419"/>
    </location>
</feature>